<dbReference type="Proteomes" id="UP000240663">
    <property type="component" value="Segment"/>
</dbReference>
<sequence>MKHIVKFTESERGWGGEVFFIGYDTEEEAKAVVSEQNKDLPTDHVPDYYYFAEYEGEADTVPESYKF</sequence>
<protein>
    <submittedName>
        <fullName evidence="1">Uncharacterized protein</fullName>
    </submittedName>
</protein>
<organism evidence="1 2">
    <name type="scientific">Pectobacterium phage DU_PP_V</name>
    <dbReference type="NCBI Taxonomy" id="2041492"/>
    <lineage>
        <taxon>Viruses</taxon>
        <taxon>Duplodnaviria</taxon>
        <taxon>Heunggongvirae</taxon>
        <taxon>Uroviricota</taxon>
        <taxon>Caudoviricetes</taxon>
        <taxon>Demerecviridae</taxon>
        <taxon>Mccorquodalevirinae</taxon>
        <taxon>Hongcheonvirus</taxon>
        <taxon>Hongcheonvirus DUPPV</taxon>
    </lineage>
</organism>
<evidence type="ECO:0000313" key="1">
    <source>
        <dbReference type="EMBL" id="ATS94027.1"/>
    </source>
</evidence>
<name>A0A2D2W6V2_9CAUD</name>
<gene>
    <name evidence="1" type="ORF">P13BB106kb_p043</name>
</gene>
<keyword evidence="2" id="KW-1185">Reference proteome</keyword>
<evidence type="ECO:0000313" key="2">
    <source>
        <dbReference type="Proteomes" id="UP000240663"/>
    </source>
</evidence>
<dbReference type="EMBL" id="MF979564">
    <property type="protein sequence ID" value="ATS94027.1"/>
    <property type="molecule type" value="Genomic_DNA"/>
</dbReference>
<reference evidence="1 2" key="1">
    <citation type="submission" date="2017-09" db="EMBL/GenBank/DDBJ databases">
        <title>Complete genome sequence of bacteriophage (DU_PP_V) infecting Pectobacterium spp.</title>
        <authorList>
            <person name="Park T.-H."/>
        </authorList>
    </citation>
    <scope>NUCLEOTIDE SEQUENCE [LARGE SCALE GENOMIC DNA]</scope>
</reference>
<proteinExistence type="predicted"/>
<accession>A0A2D2W6V2</accession>